<dbReference type="GO" id="GO:0046983">
    <property type="term" value="F:protein dimerization activity"/>
    <property type="evidence" value="ECO:0007669"/>
    <property type="project" value="InterPro"/>
</dbReference>
<evidence type="ECO:0000256" key="7">
    <source>
        <dbReference type="ARBA" id="ARBA00023242"/>
    </source>
</evidence>
<dbReference type="Pfam" id="PF05699">
    <property type="entry name" value="Dimer_Tnp_hAT"/>
    <property type="match status" value="1"/>
</dbReference>
<dbReference type="SMART" id="SM00614">
    <property type="entry name" value="ZnF_BED"/>
    <property type="match status" value="1"/>
</dbReference>
<keyword evidence="7" id="KW-0539">Nucleus</keyword>
<dbReference type="InterPro" id="IPR008906">
    <property type="entry name" value="HATC_C_dom"/>
</dbReference>
<evidence type="ECO:0000313" key="11">
    <source>
        <dbReference type="EMBL" id="KAD4584364.1"/>
    </source>
</evidence>
<evidence type="ECO:0000259" key="10">
    <source>
        <dbReference type="PROSITE" id="PS50808"/>
    </source>
</evidence>
<keyword evidence="12" id="KW-1185">Reference proteome</keyword>
<accession>A0A5N6N9F1</accession>
<dbReference type="PANTHER" id="PTHR23272">
    <property type="entry name" value="BED FINGER-RELATED"/>
    <property type="match status" value="1"/>
</dbReference>
<dbReference type="InterPro" id="IPR012337">
    <property type="entry name" value="RNaseH-like_sf"/>
</dbReference>
<dbReference type="Pfam" id="PF02892">
    <property type="entry name" value="zf-BED"/>
    <property type="match status" value="1"/>
</dbReference>
<evidence type="ECO:0000256" key="3">
    <source>
        <dbReference type="ARBA" id="ARBA00022723"/>
    </source>
</evidence>
<keyword evidence="5" id="KW-0862">Zinc</keyword>
<feature type="region of interest" description="Disordered" evidence="9">
    <location>
        <begin position="1"/>
        <end position="55"/>
    </location>
</feature>
<dbReference type="GO" id="GO:0008270">
    <property type="term" value="F:zinc ion binding"/>
    <property type="evidence" value="ECO:0007669"/>
    <property type="project" value="UniProtKB-KW"/>
</dbReference>
<dbReference type="InterPro" id="IPR003656">
    <property type="entry name" value="Znf_BED"/>
</dbReference>
<dbReference type="SUPFAM" id="SSF57667">
    <property type="entry name" value="beta-beta-alpha zinc fingers"/>
    <property type="match status" value="1"/>
</dbReference>
<evidence type="ECO:0000256" key="9">
    <source>
        <dbReference type="SAM" id="MobiDB-lite"/>
    </source>
</evidence>
<dbReference type="InterPro" id="IPR036236">
    <property type="entry name" value="Znf_C2H2_sf"/>
</dbReference>
<dbReference type="GO" id="GO:0005634">
    <property type="term" value="C:nucleus"/>
    <property type="evidence" value="ECO:0007669"/>
    <property type="project" value="UniProtKB-SubCell"/>
</dbReference>
<keyword evidence="4 8" id="KW-0863">Zinc-finger</keyword>
<comment type="subunit">
    <text evidence="2">Homodimer.</text>
</comment>
<organism evidence="11 12">
    <name type="scientific">Mikania micrantha</name>
    <name type="common">bitter vine</name>
    <dbReference type="NCBI Taxonomy" id="192012"/>
    <lineage>
        <taxon>Eukaryota</taxon>
        <taxon>Viridiplantae</taxon>
        <taxon>Streptophyta</taxon>
        <taxon>Embryophyta</taxon>
        <taxon>Tracheophyta</taxon>
        <taxon>Spermatophyta</taxon>
        <taxon>Magnoliopsida</taxon>
        <taxon>eudicotyledons</taxon>
        <taxon>Gunneridae</taxon>
        <taxon>Pentapetalae</taxon>
        <taxon>asterids</taxon>
        <taxon>campanulids</taxon>
        <taxon>Asterales</taxon>
        <taxon>Asteraceae</taxon>
        <taxon>Asteroideae</taxon>
        <taxon>Heliantheae alliance</taxon>
        <taxon>Eupatorieae</taxon>
        <taxon>Mikania</taxon>
    </lineage>
</organism>
<feature type="domain" description="BED-type" evidence="10">
    <location>
        <begin position="54"/>
        <end position="109"/>
    </location>
</feature>
<protein>
    <recommendedName>
        <fullName evidence="10">BED-type domain-containing protein</fullName>
    </recommendedName>
</protein>
<dbReference type="InterPro" id="IPR025525">
    <property type="entry name" value="hAT-like_transposase_RNase-H"/>
</dbReference>
<sequence>MATPHSQNMNGLSSPSPTAKMETYNISSGDDNDKVEGEKVKRAKTQKGQRKRPKLTSKCWQHFDEFYDEEGLRKARCKYCKSELSGESSNETTSLNKHVATCKENPTNSKKDQPKLSLNKNEDGQGIELYARRHSNFRSDLAKVPGYSDWLVAKSLAKLLEVFKTKTVEVSCSTYAVSHRVYAEINDIRESLIELEKENNDLIDFKTMVSSMQAKYDKYFEDDHKTNKLFEFASVLDPRYKLEILQFAGVDVEDVKVEMQLLYKEYECLFATPSNKEESTKDVPPKQPRTTKNSWMDKLERSRSGGAIPFTQITELEKYIADGVEKISSESNFDILLWWKVNSGRYPILSQMAKGRKHINEEEDLVKYDEFAKDVFDKIGSLGNDEV</sequence>
<evidence type="ECO:0000256" key="6">
    <source>
        <dbReference type="ARBA" id="ARBA00023125"/>
    </source>
</evidence>
<evidence type="ECO:0000256" key="8">
    <source>
        <dbReference type="PROSITE-ProRule" id="PRU00027"/>
    </source>
</evidence>
<feature type="compositionally biased region" description="Basic and acidic residues" evidence="9">
    <location>
        <begin position="31"/>
        <end position="40"/>
    </location>
</feature>
<keyword evidence="3" id="KW-0479">Metal-binding</keyword>
<gene>
    <name evidence="11" type="ORF">E3N88_21965</name>
</gene>
<name>A0A5N6N9F1_9ASTR</name>
<evidence type="ECO:0000313" key="12">
    <source>
        <dbReference type="Proteomes" id="UP000326396"/>
    </source>
</evidence>
<evidence type="ECO:0000256" key="5">
    <source>
        <dbReference type="ARBA" id="ARBA00022833"/>
    </source>
</evidence>
<dbReference type="Proteomes" id="UP000326396">
    <property type="component" value="Linkage Group LG2"/>
</dbReference>
<feature type="compositionally biased region" description="Basic residues" evidence="9">
    <location>
        <begin position="41"/>
        <end position="55"/>
    </location>
</feature>
<proteinExistence type="predicted"/>
<feature type="region of interest" description="Disordered" evidence="9">
    <location>
        <begin position="101"/>
        <end position="121"/>
    </location>
</feature>
<evidence type="ECO:0000256" key="1">
    <source>
        <dbReference type="ARBA" id="ARBA00004123"/>
    </source>
</evidence>
<dbReference type="Pfam" id="PF14372">
    <property type="entry name" value="hAT-like_RNase-H"/>
    <property type="match status" value="1"/>
</dbReference>
<evidence type="ECO:0000256" key="4">
    <source>
        <dbReference type="ARBA" id="ARBA00022771"/>
    </source>
</evidence>
<keyword evidence="6" id="KW-0238">DNA-binding</keyword>
<comment type="caution">
    <text evidence="11">The sequence shown here is derived from an EMBL/GenBank/DDBJ whole genome shotgun (WGS) entry which is preliminary data.</text>
</comment>
<evidence type="ECO:0000256" key="2">
    <source>
        <dbReference type="ARBA" id="ARBA00011738"/>
    </source>
</evidence>
<dbReference type="SUPFAM" id="SSF53098">
    <property type="entry name" value="Ribonuclease H-like"/>
    <property type="match status" value="1"/>
</dbReference>
<comment type="subcellular location">
    <subcellularLocation>
        <location evidence="1">Nucleus</location>
    </subcellularLocation>
</comment>
<reference evidence="11 12" key="1">
    <citation type="submission" date="2019-05" db="EMBL/GenBank/DDBJ databases">
        <title>Mikania micrantha, genome provides insights into the molecular mechanism of rapid growth.</title>
        <authorList>
            <person name="Liu B."/>
        </authorList>
    </citation>
    <scope>NUCLEOTIDE SEQUENCE [LARGE SCALE GENOMIC DNA]</scope>
    <source>
        <strain evidence="11">NLD-2019</strain>
        <tissue evidence="11">Leaf</tissue>
    </source>
</reference>
<dbReference type="PROSITE" id="PS50808">
    <property type="entry name" value="ZF_BED"/>
    <property type="match status" value="1"/>
</dbReference>
<feature type="compositionally biased region" description="Polar residues" evidence="9">
    <location>
        <begin position="1"/>
        <end position="17"/>
    </location>
</feature>
<dbReference type="EMBL" id="SZYD01000012">
    <property type="protein sequence ID" value="KAD4584364.1"/>
    <property type="molecule type" value="Genomic_DNA"/>
</dbReference>
<dbReference type="OrthoDB" id="1306030at2759"/>
<dbReference type="PANTHER" id="PTHR23272:SF190">
    <property type="entry name" value="ZINC FINGER, BED-TYPE-RELATED"/>
    <property type="match status" value="1"/>
</dbReference>
<dbReference type="GO" id="GO:0003677">
    <property type="term" value="F:DNA binding"/>
    <property type="evidence" value="ECO:0007669"/>
    <property type="project" value="UniProtKB-KW"/>
</dbReference>
<dbReference type="AlphaFoldDB" id="A0A5N6N9F1"/>